<dbReference type="GO" id="GO:0032729">
    <property type="term" value="P:positive regulation of type II interferon production"/>
    <property type="evidence" value="ECO:0007669"/>
    <property type="project" value="TreeGrafter"/>
</dbReference>
<keyword evidence="4" id="KW-1003">Cell membrane</keyword>
<keyword evidence="6" id="KW-0808">Transferase</keyword>
<dbReference type="InterPro" id="IPR013783">
    <property type="entry name" value="Ig-like_fold"/>
</dbReference>
<evidence type="ECO:0000313" key="27">
    <source>
        <dbReference type="Proteomes" id="UP001488838"/>
    </source>
</evidence>
<dbReference type="GO" id="GO:0098609">
    <property type="term" value="P:cell-cell adhesion"/>
    <property type="evidence" value="ECO:0007669"/>
    <property type="project" value="TreeGrafter"/>
</dbReference>
<dbReference type="InterPro" id="IPR049328">
    <property type="entry name" value="TM_ErbB1"/>
</dbReference>
<dbReference type="EMBL" id="JBBHLL010000260">
    <property type="protein sequence ID" value="KAK7807826.1"/>
    <property type="molecule type" value="Genomic_DNA"/>
</dbReference>
<keyword evidence="11" id="KW-0418">Kinase</keyword>
<evidence type="ECO:0000256" key="2">
    <source>
        <dbReference type="ARBA" id="ARBA00011902"/>
    </source>
</evidence>
<dbReference type="GO" id="GO:0009986">
    <property type="term" value="C:cell surface"/>
    <property type="evidence" value="ECO:0007669"/>
    <property type="project" value="UniProtKB-ARBA"/>
</dbReference>
<keyword evidence="7 22" id="KW-0812">Transmembrane</keyword>
<dbReference type="InterPro" id="IPR015631">
    <property type="entry name" value="CD2/SLAM_rcpt"/>
</dbReference>
<feature type="transmembrane region" description="Helical" evidence="22">
    <location>
        <begin position="274"/>
        <end position="301"/>
    </location>
</feature>
<keyword evidence="15 22" id="KW-0472">Membrane</keyword>
<reference evidence="26 27" key="1">
    <citation type="journal article" date="2023" name="bioRxiv">
        <title>Conserved and derived expression patterns and positive selection on dental genes reveal complex evolutionary context of ever-growing rodent molars.</title>
        <authorList>
            <person name="Calamari Z.T."/>
            <person name="Song A."/>
            <person name="Cohen E."/>
            <person name="Akter M."/>
            <person name="Roy R.D."/>
            <person name="Hallikas O."/>
            <person name="Christensen M.M."/>
            <person name="Li P."/>
            <person name="Marangoni P."/>
            <person name="Jernvall J."/>
            <person name="Klein O.D."/>
        </authorList>
    </citation>
    <scope>NUCLEOTIDE SEQUENCE [LARGE SCALE GENOMIC DNA]</scope>
    <source>
        <strain evidence="26">V071</strain>
    </source>
</reference>
<evidence type="ECO:0000256" key="1">
    <source>
        <dbReference type="ARBA" id="ARBA00004251"/>
    </source>
</evidence>
<dbReference type="GO" id="GO:0005524">
    <property type="term" value="F:ATP binding"/>
    <property type="evidence" value="ECO:0007669"/>
    <property type="project" value="UniProtKB-KW"/>
</dbReference>
<comment type="subcellular location">
    <subcellularLocation>
        <location evidence="1">Cell membrane</location>
        <topology evidence="1">Single-pass type I membrane protein</topology>
    </subcellularLocation>
</comment>
<dbReference type="InterPro" id="IPR008424">
    <property type="entry name" value="Ig_C2-set"/>
</dbReference>
<dbReference type="InterPro" id="IPR036179">
    <property type="entry name" value="Ig-like_dom_sf"/>
</dbReference>
<dbReference type="InterPro" id="IPR013106">
    <property type="entry name" value="Ig_V-set"/>
</dbReference>
<keyword evidence="18" id="KW-0325">Glycoprotein</keyword>
<evidence type="ECO:0000259" key="23">
    <source>
        <dbReference type="Pfam" id="PF05790"/>
    </source>
</evidence>
<keyword evidence="27" id="KW-1185">Reference proteome</keyword>
<dbReference type="InterPro" id="IPR015632">
    <property type="entry name" value="CD2"/>
</dbReference>
<comment type="subunit">
    <text evidence="20">Interacts with CD48. Interacts with CD58 (LFA-3). Interacts with CD2AP. Interacts with PSTPIP1. Interacts with FCGR3A; this interaction modulates NK cell activation and cytotoxicity.</text>
</comment>
<evidence type="ECO:0000256" key="18">
    <source>
        <dbReference type="ARBA" id="ARBA00023180"/>
    </source>
</evidence>
<dbReference type="PRINTS" id="PR01870">
    <property type="entry name" value="CD2ANTIGEN"/>
</dbReference>
<feature type="compositionally biased region" description="Pro residues" evidence="21">
    <location>
        <begin position="367"/>
        <end position="378"/>
    </location>
</feature>
<evidence type="ECO:0000256" key="13">
    <source>
        <dbReference type="ARBA" id="ARBA00022889"/>
    </source>
</evidence>
<dbReference type="PANTHER" id="PTHR12080">
    <property type="entry name" value="SIGNALING LYMPHOCYTIC ACTIVATION MOLECULE"/>
    <property type="match status" value="1"/>
</dbReference>
<feature type="domain" description="Immunoglobulin C2-set" evidence="23">
    <location>
        <begin position="200"/>
        <end position="270"/>
    </location>
</feature>
<dbReference type="Proteomes" id="UP001488838">
    <property type="component" value="Unassembled WGS sequence"/>
</dbReference>
<sequence length="391" mass="43599">MPHVSHNGMEAQRGGVRDLKRASGKCENPCIKSHPLTSIPSHCHFEHSFHSAIPPAGIKEELRITTGKRILKMRCKFLTSFLLLFSISSKGAVSGDRSIIWGALGHDINLTIPNFRVTDTDDVRWEKGRSLVAQFKGKTVKPFQQTEAFEILKNGALQIKTLRREDNGIYNVMVYGADGSSKLQKAFDLRVLERVSKPEISWECSNMTLTCKVKEGTDLELKLYRGKKFLTGLSQKKIISHKWTSLNAPFKCNAKNEISEESITAEVSCSEKGLHFYVIVGACTGGLLFVVLGALLTFCFCKRRKQNRRRKATAVQNPATSQAPPPPGHHLQTAGHRPLPPTHRTREHQQKKRPPPSGTQTHQQKGPPLPRPRVQPKPPSRDGEEAPLPPP</sequence>
<protein>
    <recommendedName>
        <fullName evidence="3">T-cell surface antigen CD2</fullName>
        <ecNumber evidence="2">2.7.10.1</ecNumber>
    </recommendedName>
</protein>
<keyword evidence="5" id="KW-0597">Phosphoprotein</keyword>
<evidence type="ECO:0000256" key="21">
    <source>
        <dbReference type="SAM" id="MobiDB-lite"/>
    </source>
</evidence>
<dbReference type="Pfam" id="PF05790">
    <property type="entry name" value="C2-set"/>
    <property type="match status" value="1"/>
</dbReference>
<keyword evidence="17" id="KW-1015">Disulfide bond</keyword>
<evidence type="ECO:0000256" key="15">
    <source>
        <dbReference type="ARBA" id="ARBA00023136"/>
    </source>
</evidence>
<accession>A0AAW0I0J6</accession>
<evidence type="ECO:0000256" key="22">
    <source>
        <dbReference type="SAM" id="Phobius"/>
    </source>
</evidence>
<keyword evidence="16" id="KW-0829">Tyrosine-protein kinase</keyword>
<feature type="domain" description="Epidermal growth factor receptor-like transmembrane-juxtamembrane segment" evidence="25">
    <location>
        <begin position="279"/>
        <end position="310"/>
    </location>
</feature>
<proteinExistence type="predicted"/>
<dbReference type="PANTHER" id="PTHR12080:SF54">
    <property type="entry name" value="T-CELL SURFACE ANTIGEN CD2"/>
    <property type="match status" value="1"/>
</dbReference>
<evidence type="ECO:0000256" key="7">
    <source>
        <dbReference type="ARBA" id="ARBA00022692"/>
    </source>
</evidence>
<dbReference type="SUPFAM" id="SSF48726">
    <property type="entry name" value="Immunoglobulin"/>
    <property type="match status" value="2"/>
</dbReference>
<evidence type="ECO:0000256" key="12">
    <source>
        <dbReference type="ARBA" id="ARBA00022840"/>
    </source>
</evidence>
<dbReference type="GO" id="GO:0005886">
    <property type="term" value="C:plasma membrane"/>
    <property type="evidence" value="ECO:0007669"/>
    <property type="project" value="UniProtKB-SubCell"/>
</dbReference>
<keyword evidence="19" id="KW-0393">Immunoglobulin domain</keyword>
<evidence type="ECO:0000256" key="8">
    <source>
        <dbReference type="ARBA" id="ARBA00022729"/>
    </source>
</evidence>
<organism evidence="26 27">
    <name type="scientific">Myodes glareolus</name>
    <name type="common">Bank vole</name>
    <name type="synonym">Clethrionomys glareolus</name>
    <dbReference type="NCBI Taxonomy" id="447135"/>
    <lineage>
        <taxon>Eukaryota</taxon>
        <taxon>Metazoa</taxon>
        <taxon>Chordata</taxon>
        <taxon>Craniata</taxon>
        <taxon>Vertebrata</taxon>
        <taxon>Euteleostomi</taxon>
        <taxon>Mammalia</taxon>
        <taxon>Eutheria</taxon>
        <taxon>Euarchontoglires</taxon>
        <taxon>Glires</taxon>
        <taxon>Rodentia</taxon>
        <taxon>Myomorpha</taxon>
        <taxon>Muroidea</taxon>
        <taxon>Cricetidae</taxon>
        <taxon>Arvicolinae</taxon>
        <taxon>Myodes</taxon>
    </lineage>
</organism>
<evidence type="ECO:0000256" key="17">
    <source>
        <dbReference type="ARBA" id="ARBA00023157"/>
    </source>
</evidence>
<comment type="caution">
    <text evidence="26">The sequence shown here is derived from an EMBL/GenBank/DDBJ whole genome shotgun (WGS) entry which is preliminary data.</text>
</comment>
<keyword evidence="12" id="KW-0067">ATP-binding</keyword>
<evidence type="ECO:0000256" key="9">
    <source>
        <dbReference type="ARBA" id="ARBA00022737"/>
    </source>
</evidence>
<evidence type="ECO:0000256" key="4">
    <source>
        <dbReference type="ARBA" id="ARBA00022475"/>
    </source>
</evidence>
<keyword evidence="8" id="KW-0732">Signal</keyword>
<evidence type="ECO:0000256" key="16">
    <source>
        <dbReference type="ARBA" id="ARBA00023137"/>
    </source>
</evidence>
<evidence type="ECO:0000313" key="26">
    <source>
        <dbReference type="EMBL" id="KAK7807826.1"/>
    </source>
</evidence>
<gene>
    <name evidence="26" type="ORF">U0070_012060</name>
</gene>
<feature type="non-terminal residue" evidence="26">
    <location>
        <position position="391"/>
    </location>
</feature>
<evidence type="ECO:0000256" key="11">
    <source>
        <dbReference type="ARBA" id="ARBA00022777"/>
    </source>
</evidence>
<dbReference type="EC" id="2.7.10.1" evidence="2"/>
<evidence type="ECO:0000259" key="25">
    <source>
        <dbReference type="Pfam" id="PF21314"/>
    </source>
</evidence>
<feature type="region of interest" description="Disordered" evidence="21">
    <location>
        <begin position="309"/>
        <end position="391"/>
    </location>
</feature>
<evidence type="ECO:0000256" key="3">
    <source>
        <dbReference type="ARBA" id="ARBA00021368"/>
    </source>
</evidence>
<keyword evidence="14 22" id="KW-1133">Transmembrane helix</keyword>
<keyword evidence="9" id="KW-0677">Repeat</keyword>
<dbReference type="AlphaFoldDB" id="A0AAW0I0J6"/>
<evidence type="ECO:0000256" key="6">
    <source>
        <dbReference type="ARBA" id="ARBA00022679"/>
    </source>
</evidence>
<keyword evidence="10" id="KW-0547">Nucleotide-binding</keyword>
<dbReference type="GO" id="GO:0004714">
    <property type="term" value="F:transmembrane receptor protein tyrosine kinase activity"/>
    <property type="evidence" value="ECO:0007669"/>
    <property type="project" value="UniProtKB-EC"/>
</dbReference>
<evidence type="ECO:0000256" key="20">
    <source>
        <dbReference type="ARBA" id="ARBA00046549"/>
    </source>
</evidence>
<keyword evidence="13" id="KW-0130">Cell adhesion</keyword>
<evidence type="ECO:0000256" key="5">
    <source>
        <dbReference type="ARBA" id="ARBA00022553"/>
    </source>
</evidence>
<feature type="compositionally biased region" description="Basic residues" evidence="21">
    <location>
        <begin position="343"/>
        <end position="354"/>
    </location>
</feature>
<dbReference type="Gene3D" id="6.10.250.2930">
    <property type="match status" value="1"/>
</dbReference>
<feature type="domain" description="Immunoglobulin V-set" evidence="24">
    <location>
        <begin position="100"/>
        <end position="192"/>
    </location>
</feature>
<dbReference type="Pfam" id="PF21314">
    <property type="entry name" value="TM_ErbB1"/>
    <property type="match status" value="1"/>
</dbReference>
<evidence type="ECO:0000256" key="14">
    <source>
        <dbReference type="ARBA" id="ARBA00022989"/>
    </source>
</evidence>
<name>A0AAW0I0J6_MYOGA</name>
<evidence type="ECO:0000256" key="19">
    <source>
        <dbReference type="ARBA" id="ARBA00023319"/>
    </source>
</evidence>
<dbReference type="Gene3D" id="2.60.40.10">
    <property type="entry name" value="Immunoglobulins"/>
    <property type="match status" value="2"/>
</dbReference>
<evidence type="ECO:0000256" key="10">
    <source>
        <dbReference type="ARBA" id="ARBA00022741"/>
    </source>
</evidence>
<evidence type="ECO:0000259" key="24">
    <source>
        <dbReference type="Pfam" id="PF07686"/>
    </source>
</evidence>
<dbReference type="GO" id="GO:0005102">
    <property type="term" value="F:signaling receptor binding"/>
    <property type="evidence" value="ECO:0007669"/>
    <property type="project" value="TreeGrafter"/>
</dbReference>
<dbReference type="InterPro" id="IPR044912">
    <property type="entry name" value="Egfr_JX_dom"/>
</dbReference>
<dbReference type="Pfam" id="PF07686">
    <property type="entry name" value="V-set"/>
    <property type="match status" value="1"/>
</dbReference>